<comment type="caution">
    <text evidence="1">The sequence shown here is derived from an EMBL/GenBank/DDBJ whole genome shotgun (WGS) entry which is preliminary data.</text>
</comment>
<reference evidence="1 2" key="1">
    <citation type="journal article" date="2013" name="PLoS ONE">
        <title>Predicting the Proteins of Angomonas deanei, Strigomonas culicis and Their Respective Endosymbionts Reveals New Aspects of the Trypanosomatidae Family.</title>
        <authorList>
            <person name="Motta M.C."/>
            <person name="Martins A.C."/>
            <person name="de Souza S.S."/>
            <person name="Catta-Preta C.M."/>
            <person name="Silva R."/>
            <person name="Klein C.C."/>
            <person name="de Almeida L.G."/>
            <person name="de Lima Cunha O."/>
            <person name="Ciapina L.P."/>
            <person name="Brocchi M."/>
            <person name="Colabardini A.C."/>
            <person name="de Araujo Lima B."/>
            <person name="Machado C.R."/>
            <person name="de Almeida Soares C.M."/>
            <person name="Probst C.M."/>
            <person name="de Menezes C.B."/>
            <person name="Thompson C.E."/>
            <person name="Bartholomeu D.C."/>
            <person name="Gradia D.F."/>
            <person name="Pavoni D.P."/>
            <person name="Grisard E.C."/>
            <person name="Fantinatti-Garboggini F."/>
            <person name="Marchini F.K."/>
            <person name="Rodrigues-Luiz G.F."/>
            <person name="Wagner G."/>
            <person name="Goldman G.H."/>
            <person name="Fietto J.L."/>
            <person name="Elias M.C."/>
            <person name="Goldman M.H."/>
            <person name="Sagot M.F."/>
            <person name="Pereira M."/>
            <person name="Stoco P.H."/>
            <person name="de Mendonca-Neto R.P."/>
            <person name="Teixeira S.M."/>
            <person name="Maciel T.E."/>
            <person name="de Oliveira Mendes T.A."/>
            <person name="Urmenyi T.P."/>
            <person name="de Souza W."/>
            <person name="Schenkman S."/>
            <person name="de Vasconcelos A.T."/>
        </authorList>
    </citation>
    <scope>NUCLEOTIDE SEQUENCE [LARGE SCALE GENOMIC DNA]</scope>
</reference>
<dbReference type="Proteomes" id="UP000015354">
    <property type="component" value="Unassembled WGS sequence"/>
</dbReference>
<organism evidence="1 2">
    <name type="scientific">Strigomonas culicis</name>
    <dbReference type="NCBI Taxonomy" id="28005"/>
    <lineage>
        <taxon>Eukaryota</taxon>
        <taxon>Discoba</taxon>
        <taxon>Euglenozoa</taxon>
        <taxon>Kinetoplastea</taxon>
        <taxon>Metakinetoplastina</taxon>
        <taxon>Trypanosomatida</taxon>
        <taxon>Trypanosomatidae</taxon>
        <taxon>Strigomonadinae</taxon>
        <taxon>Strigomonas</taxon>
    </lineage>
</organism>
<accession>S9TNQ0</accession>
<dbReference type="AlphaFoldDB" id="S9TNQ0"/>
<evidence type="ECO:0000313" key="2">
    <source>
        <dbReference type="Proteomes" id="UP000015354"/>
    </source>
</evidence>
<dbReference type="EMBL" id="ATMH01010162">
    <property type="protein sequence ID" value="EPY18013.1"/>
    <property type="molecule type" value="Genomic_DNA"/>
</dbReference>
<keyword evidence="2" id="KW-1185">Reference proteome</keyword>
<gene>
    <name evidence="1" type="ORF">STCU_10256</name>
</gene>
<proteinExistence type="predicted"/>
<name>S9TNQ0_9TRYP</name>
<protein>
    <submittedName>
        <fullName evidence="1">Uncharacterized protein</fullName>
    </submittedName>
</protein>
<evidence type="ECO:0000313" key="1">
    <source>
        <dbReference type="EMBL" id="EPY18013.1"/>
    </source>
</evidence>
<sequence>MDGAGVCAATASTNAVSESATELAPLLLHQLHVPLRLCTGESSATVRKGGASWTCASPSAEPWWGKDASIDGQRSREASAIGRARSIQSNGIRVVRKEGTTFFQTQQKKEDFKERTKLKKKKEETYNSFRFCDYLVY</sequence>